<accession>A0A0L6CJ71</accession>
<dbReference type="InterPro" id="IPR000182">
    <property type="entry name" value="GNAT_dom"/>
</dbReference>
<keyword evidence="3" id="KW-0808">Transferase</keyword>
<evidence type="ECO:0000256" key="5">
    <source>
        <dbReference type="ARBA" id="ARBA00049880"/>
    </source>
</evidence>
<dbReference type="GO" id="GO:0016747">
    <property type="term" value="F:acyltransferase activity, transferring groups other than amino-acyl groups"/>
    <property type="evidence" value="ECO:0007669"/>
    <property type="project" value="InterPro"/>
</dbReference>
<dbReference type="Proteomes" id="UP000037397">
    <property type="component" value="Unassembled WGS sequence"/>
</dbReference>
<evidence type="ECO:0000259" key="6">
    <source>
        <dbReference type="Pfam" id="PF13508"/>
    </source>
</evidence>
<comment type="caution">
    <text evidence="7">The sequence shown here is derived from an EMBL/GenBank/DDBJ whole genome shotgun (WGS) entry which is preliminary data.</text>
</comment>
<dbReference type="AlphaFoldDB" id="A0A0L6CJ71"/>
<feature type="domain" description="N-acetyltransferase" evidence="6">
    <location>
        <begin position="81"/>
        <end position="146"/>
    </location>
</feature>
<keyword evidence="4" id="KW-0012">Acyltransferase</keyword>
<keyword evidence="1" id="KW-0678">Repressor</keyword>
<dbReference type="STRING" id="1631356.VV01_11680"/>
<evidence type="ECO:0000313" key="7">
    <source>
        <dbReference type="EMBL" id="KNX37655.1"/>
    </source>
</evidence>
<comment type="catalytic activity">
    <reaction evidence="5">
        <text>glycyl-tRNA(Gly) + acetyl-CoA = N-acetylglycyl-tRNA(Gly) + CoA + H(+)</text>
        <dbReference type="Rhea" id="RHEA:81867"/>
        <dbReference type="Rhea" id="RHEA-COMP:9683"/>
        <dbReference type="Rhea" id="RHEA-COMP:19766"/>
        <dbReference type="ChEBI" id="CHEBI:15378"/>
        <dbReference type="ChEBI" id="CHEBI:57287"/>
        <dbReference type="ChEBI" id="CHEBI:57288"/>
        <dbReference type="ChEBI" id="CHEBI:78522"/>
        <dbReference type="ChEBI" id="CHEBI:232036"/>
    </reaction>
</comment>
<dbReference type="Pfam" id="PF13508">
    <property type="entry name" value="Acetyltransf_7"/>
    <property type="match status" value="1"/>
</dbReference>
<proteinExistence type="predicted"/>
<dbReference type="InterPro" id="IPR016181">
    <property type="entry name" value="Acyl_CoA_acyltransferase"/>
</dbReference>
<gene>
    <name evidence="7" type="ORF">VV01_11680</name>
</gene>
<name>A0A0L6CJ71_9MICO</name>
<evidence type="ECO:0000256" key="1">
    <source>
        <dbReference type="ARBA" id="ARBA00022491"/>
    </source>
</evidence>
<protein>
    <recommendedName>
        <fullName evidence="6">N-acetyltransferase domain-containing protein</fullName>
    </recommendedName>
</protein>
<dbReference type="PANTHER" id="PTHR36449:SF1">
    <property type="entry name" value="ACETYLTRANSFERASE"/>
    <property type="match status" value="1"/>
</dbReference>
<dbReference type="Gene3D" id="3.40.630.30">
    <property type="match status" value="1"/>
</dbReference>
<sequence length="172" mass="18447">MTAPSWQSVPLSESHVSDTFACGVDPLDRWLQVDAWRAQQAGAARTFVWVTAGSSAVVAYFSLAPTQVSRGDVSRGLGGGYSHVPGYLLARLALDTSLHGQGLGAQLLVDALERVVAAADRAGGRLIVVDPIDDTAAAFYERFDFRHVEQSTRMYMKVATARAALAPRSRTP</sequence>
<evidence type="ECO:0000256" key="2">
    <source>
        <dbReference type="ARBA" id="ARBA00022649"/>
    </source>
</evidence>
<reference evidence="8" key="1">
    <citation type="submission" date="2015-03" db="EMBL/GenBank/DDBJ databases">
        <title>Luteipulveratus halotolerans sp. nov., a novel actinobacterium (Dermacoccaceae) from Sarawak, Malaysia.</title>
        <authorList>
            <person name="Juboi H."/>
            <person name="Basik A."/>
            <person name="Shamsul S.S."/>
            <person name="Arnold P."/>
            <person name="Schmitt E.K."/>
            <person name="Sanglier J.-J."/>
            <person name="Yeo T."/>
        </authorList>
    </citation>
    <scope>NUCLEOTIDE SEQUENCE [LARGE SCALE GENOMIC DNA]</scope>
    <source>
        <strain evidence="8">C296001</strain>
    </source>
</reference>
<organism evidence="7 8">
    <name type="scientific">Luteipulveratus halotolerans</name>
    <dbReference type="NCBI Taxonomy" id="1631356"/>
    <lineage>
        <taxon>Bacteria</taxon>
        <taxon>Bacillati</taxon>
        <taxon>Actinomycetota</taxon>
        <taxon>Actinomycetes</taxon>
        <taxon>Micrococcales</taxon>
        <taxon>Dermacoccaceae</taxon>
        <taxon>Luteipulveratus</taxon>
    </lineage>
</organism>
<dbReference type="EMBL" id="LAIR01000002">
    <property type="protein sequence ID" value="KNX37655.1"/>
    <property type="molecule type" value="Genomic_DNA"/>
</dbReference>
<dbReference type="SUPFAM" id="SSF55729">
    <property type="entry name" value="Acyl-CoA N-acyltransferases (Nat)"/>
    <property type="match status" value="1"/>
</dbReference>
<evidence type="ECO:0000256" key="4">
    <source>
        <dbReference type="ARBA" id="ARBA00023315"/>
    </source>
</evidence>
<evidence type="ECO:0000313" key="8">
    <source>
        <dbReference type="Proteomes" id="UP000037397"/>
    </source>
</evidence>
<dbReference type="PANTHER" id="PTHR36449">
    <property type="entry name" value="ACETYLTRANSFERASE-RELATED"/>
    <property type="match status" value="1"/>
</dbReference>
<dbReference type="RefSeq" id="WP_050670033.1">
    <property type="nucleotide sequence ID" value="NZ_LAIR01000002.1"/>
</dbReference>
<dbReference type="OrthoDB" id="9797178at2"/>
<keyword evidence="8" id="KW-1185">Reference proteome</keyword>
<evidence type="ECO:0000256" key="3">
    <source>
        <dbReference type="ARBA" id="ARBA00022679"/>
    </source>
</evidence>
<keyword evidence="2" id="KW-1277">Toxin-antitoxin system</keyword>